<dbReference type="GO" id="GO:0016592">
    <property type="term" value="C:mediator complex"/>
    <property type="evidence" value="ECO:0007669"/>
    <property type="project" value="InterPro"/>
</dbReference>
<evidence type="ECO:0000313" key="11">
    <source>
        <dbReference type="Proteomes" id="UP001310890"/>
    </source>
</evidence>
<dbReference type="AlphaFoldDB" id="A0AAN7YLI8"/>
<comment type="subcellular location">
    <subcellularLocation>
        <location evidence="1 8">Nucleus</location>
    </subcellularLocation>
</comment>
<evidence type="ECO:0000256" key="5">
    <source>
        <dbReference type="ARBA" id="ARBA00023163"/>
    </source>
</evidence>
<feature type="compositionally biased region" description="Polar residues" evidence="9">
    <location>
        <begin position="47"/>
        <end position="61"/>
    </location>
</feature>
<gene>
    <name evidence="8" type="primary">MED18</name>
    <name evidence="10" type="ORF">LTR62_000562</name>
</gene>
<evidence type="ECO:0000256" key="3">
    <source>
        <dbReference type="ARBA" id="ARBA00019612"/>
    </source>
</evidence>
<dbReference type="GO" id="GO:0070847">
    <property type="term" value="C:core mediator complex"/>
    <property type="evidence" value="ECO:0007669"/>
    <property type="project" value="TreeGrafter"/>
</dbReference>
<name>A0AAN7YLI8_9PEZI</name>
<accession>A0AAN7YLI8</accession>
<evidence type="ECO:0000256" key="2">
    <source>
        <dbReference type="ARBA" id="ARBA00009814"/>
    </source>
</evidence>
<dbReference type="InterPro" id="IPR019095">
    <property type="entry name" value="Mediator_Med18"/>
</dbReference>
<sequence length="230" mass="25736">MQEFLLFSQIPHSRHDQVLQILAGVTASRATPTKQQTLIYSYPPKPTNTSKKAATNKQTQPSAPMHVKLVRDLQHGDKQPWTLRTEDVPQPGITNTISRTVSERLLSDTELETFRQGAASQIRYINQYITHPGHRFVQNNLIIRISRILLVPDSTGFLEPLDAPVPTLSDCKAVDPSGAYLFEVMIRVEDGGNTTLVEKAVGELLAFKKQMDGVVELKVPERLSLDTRVK</sequence>
<feature type="region of interest" description="Disordered" evidence="9">
    <location>
        <begin position="41"/>
        <end position="61"/>
    </location>
</feature>
<protein>
    <recommendedName>
        <fullName evidence="3 8">Mediator of RNA polymerase II transcription subunit 18</fullName>
    </recommendedName>
    <alternativeName>
        <fullName evidence="7 8">Mediator complex subunit 18</fullName>
    </alternativeName>
</protein>
<evidence type="ECO:0000256" key="8">
    <source>
        <dbReference type="RuleBase" id="RU364150"/>
    </source>
</evidence>
<dbReference type="Gene3D" id="2.40.320.10">
    <property type="entry name" value="Hypothetical Protein Pfu-838710-001"/>
    <property type="match status" value="1"/>
</dbReference>
<organism evidence="10 11">
    <name type="scientific">Meristemomyces frigidus</name>
    <dbReference type="NCBI Taxonomy" id="1508187"/>
    <lineage>
        <taxon>Eukaryota</taxon>
        <taxon>Fungi</taxon>
        <taxon>Dikarya</taxon>
        <taxon>Ascomycota</taxon>
        <taxon>Pezizomycotina</taxon>
        <taxon>Dothideomycetes</taxon>
        <taxon>Dothideomycetidae</taxon>
        <taxon>Mycosphaerellales</taxon>
        <taxon>Teratosphaeriaceae</taxon>
        <taxon>Meristemomyces</taxon>
    </lineage>
</organism>
<evidence type="ECO:0000256" key="9">
    <source>
        <dbReference type="SAM" id="MobiDB-lite"/>
    </source>
</evidence>
<evidence type="ECO:0000313" key="10">
    <source>
        <dbReference type="EMBL" id="KAK5107902.1"/>
    </source>
</evidence>
<evidence type="ECO:0000256" key="4">
    <source>
        <dbReference type="ARBA" id="ARBA00023015"/>
    </source>
</evidence>
<dbReference type="GO" id="GO:0006369">
    <property type="term" value="P:termination of RNA polymerase II transcription"/>
    <property type="evidence" value="ECO:0007669"/>
    <property type="project" value="TreeGrafter"/>
</dbReference>
<reference evidence="10" key="1">
    <citation type="submission" date="2023-08" db="EMBL/GenBank/DDBJ databases">
        <title>Black Yeasts Isolated from many extreme environments.</title>
        <authorList>
            <person name="Coleine C."/>
            <person name="Stajich J.E."/>
            <person name="Selbmann L."/>
        </authorList>
    </citation>
    <scope>NUCLEOTIDE SEQUENCE</scope>
    <source>
        <strain evidence="10">CCFEE 5401</strain>
    </source>
</reference>
<dbReference type="GO" id="GO:0006357">
    <property type="term" value="P:regulation of transcription by RNA polymerase II"/>
    <property type="evidence" value="ECO:0007669"/>
    <property type="project" value="InterPro"/>
</dbReference>
<evidence type="ECO:0000256" key="7">
    <source>
        <dbReference type="ARBA" id="ARBA00032012"/>
    </source>
</evidence>
<comment type="caution">
    <text evidence="10">The sequence shown here is derived from an EMBL/GenBank/DDBJ whole genome shotgun (WGS) entry which is preliminary data.</text>
</comment>
<dbReference type="PANTHER" id="PTHR13321">
    <property type="entry name" value="MEDIATOR OF RNA POLYMERASE II TRANSCRIPTION, SUBUNIT 18"/>
    <property type="match status" value="1"/>
</dbReference>
<keyword evidence="5 8" id="KW-0804">Transcription</keyword>
<keyword evidence="4 8" id="KW-0805">Transcription regulation</keyword>
<keyword evidence="8" id="KW-0010">Activator</keyword>
<dbReference type="EMBL" id="JAVRRL010000102">
    <property type="protein sequence ID" value="KAK5107902.1"/>
    <property type="molecule type" value="Genomic_DNA"/>
</dbReference>
<proteinExistence type="inferred from homology"/>
<dbReference type="Pfam" id="PF09637">
    <property type="entry name" value="Med18"/>
    <property type="match status" value="1"/>
</dbReference>
<dbReference type="GO" id="GO:0003712">
    <property type="term" value="F:transcription coregulator activity"/>
    <property type="evidence" value="ECO:0007669"/>
    <property type="project" value="InterPro"/>
</dbReference>
<comment type="subunit">
    <text evidence="8">Component of the Mediator complex.</text>
</comment>
<keyword evidence="6 8" id="KW-0539">Nucleus</keyword>
<evidence type="ECO:0000256" key="6">
    <source>
        <dbReference type="ARBA" id="ARBA00023242"/>
    </source>
</evidence>
<comment type="function">
    <text evidence="8">Component of the Mediator complex, a coactivator involved in the regulated transcription of nearly all RNA polymerase II-dependent genes. Mediator functions as a bridge to convey information from gene-specific regulatory proteins to the basal RNA polymerase II transcription machinery. Mediator is recruited to promoters by direct interactions with regulatory proteins and serves as a scaffold for the assembly of a functional preinitiation complex with RNA polymerase II and the general transcription factors.</text>
</comment>
<dbReference type="PANTHER" id="PTHR13321:SF2">
    <property type="entry name" value="MEDIATOR OF RNA POLYMERASE II TRANSCRIPTION SUBUNIT 18"/>
    <property type="match status" value="1"/>
</dbReference>
<evidence type="ECO:0000256" key="1">
    <source>
        <dbReference type="ARBA" id="ARBA00004123"/>
    </source>
</evidence>
<comment type="similarity">
    <text evidence="2 8">Belongs to the Mediator complex subunit 18 family.</text>
</comment>
<dbReference type="Proteomes" id="UP001310890">
    <property type="component" value="Unassembled WGS sequence"/>
</dbReference>